<sequence>MLLKSSLFLLFIGNIYFSKPLNMISIAVVLLLINLFCNKDFKKCLKKMKFLFFFYLGTCLFQLFYLQEGEVLWRIYNFYITKPGLISAAVNFMRISNLIMISWMVNSKGILKGRLRNYQVVVENVMELVPEVLTMFKRRMKLKWFFRYILTRIKSKI</sequence>
<dbReference type="STRING" id="572544.Ilyop_0619"/>
<dbReference type="HOGENOM" id="CLU_140935_0_0_0"/>
<feature type="transmembrane region" description="Helical" evidence="1">
    <location>
        <begin position="86"/>
        <end position="106"/>
    </location>
</feature>
<dbReference type="AlphaFoldDB" id="E3H6N8"/>
<evidence type="ECO:0000313" key="2">
    <source>
        <dbReference type="EMBL" id="ADO82407.1"/>
    </source>
</evidence>
<keyword evidence="1" id="KW-0812">Transmembrane</keyword>
<dbReference type="Proteomes" id="UP000006875">
    <property type="component" value="Chromosome"/>
</dbReference>
<protein>
    <recommendedName>
        <fullName evidence="4">Cobalt transport protein</fullName>
    </recommendedName>
</protein>
<evidence type="ECO:0008006" key="4">
    <source>
        <dbReference type="Google" id="ProtNLM"/>
    </source>
</evidence>
<organism evidence="2 3">
    <name type="scientific">Ilyobacter polytropus (strain ATCC 51220 / DSM 2926 / LMG 16218 / CuHBu1)</name>
    <dbReference type="NCBI Taxonomy" id="572544"/>
    <lineage>
        <taxon>Bacteria</taxon>
        <taxon>Fusobacteriati</taxon>
        <taxon>Fusobacteriota</taxon>
        <taxon>Fusobacteriia</taxon>
        <taxon>Fusobacteriales</taxon>
        <taxon>Fusobacteriaceae</taxon>
        <taxon>Ilyobacter</taxon>
    </lineage>
</organism>
<keyword evidence="1" id="KW-0472">Membrane</keyword>
<dbReference type="OrthoDB" id="88670at2"/>
<gene>
    <name evidence="2" type="ordered locus">Ilyop_0619</name>
</gene>
<feature type="transmembrane region" description="Helical" evidence="1">
    <location>
        <begin position="20"/>
        <end position="38"/>
    </location>
</feature>
<accession>E3H6N8</accession>
<evidence type="ECO:0000256" key="1">
    <source>
        <dbReference type="SAM" id="Phobius"/>
    </source>
</evidence>
<reference evidence="2 3" key="1">
    <citation type="journal article" date="2010" name="Stand. Genomic Sci.">
        <title>Complete genome sequence of Ilyobacter polytropus type strain (CuHbu1).</title>
        <authorList>
            <person name="Sikorski J."/>
            <person name="Chertkov O."/>
            <person name="Lapidus A."/>
            <person name="Nolan M."/>
            <person name="Lucas S."/>
            <person name="Del Rio T.G."/>
            <person name="Tice H."/>
            <person name="Cheng J.F."/>
            <person name="Tapia R."/>
            <person name="Han C."/>
            <person name="Goodwin L."/>
            <person name="Pitluck S."/>
            <person name="Liolios K."/>
            <person name="Ivanova N."/>
            <person name="Mavromatis K."/>
            <person name="Mikhailova N."/>
            <person name="Pati A."/>
            <person name="Chen A."/>
            <person name="Palaniappan K."/>
            <person name="Land M."/>
            <person name="Hauser L."/>
            <person name="Chang Y.J."/>
            <person name="Jeffries C.D."/>
            <person name="Brambilla E."/>
            <person name="Yasawong M."/>
            <person name="Rohde M."/>
            <person name="Pukall R."/>
            <person name="Spring S."/>
            <person name="Goker M."/>
            <person name="Woyke T."/>
            <person name="Bristow J."/>
            <person name="Eisen J.A."/>
            <person name="Markowitz V."/>
            <person name="Hugenholtz P."/>
            <person name="Kyrpides N.C."/>
            <person name="Klenk H.P."/>
        </authorList>
    </citation>
    <scope>NUCLEOTIDE SEQUENCE [LARGE SCALE GENOMIC DNA]</scope>
    <source>
        <strain evidence="3">ATCC 51220 / DSM 2926 / LMG 16218 / CuHBu1</strain>
    </source>
</reference>
<feature type="transmembrane region" description="Helical" evidence="1">
    <location>
        <begin position="50"/>
        <end position="66"/>
    </location>
</feature>
<proteinExistence type="predicted"/>
<dbReference type="KEGG" id="ipo:Ilyop_0619"/>
<evidence type="ECO:0000313" key="3">
    <source>
        <dbReference type="Proteomes" id="UP000006875"/>
    </source>
</evidence>
<dbReference type="EMBL" id="CP002281">
    <property type="protein sequence ID" value="ADO82407.1"/>
    <property type="molecule type" value="Genomic_DNA"/>
</dbReference>
<keyword evidence="3" id="KW-1185">Reference proteome</keyword>
<keyword evidence="1" id="KW-1133">Transmembrane helix</keyword>
<name>E3H6N8_ILYPC</name>
<dbReference type="eggNOG" id="ENOG5032UWJ">
    <property type="taxonomic scope" value="Bacteria"/>
</dbReference>